<dbReference type="EMBL" id="JBHFPV010000005">
    <property type="protein sequence ID" value="MFH6604906.1"/>
    <property type="molecule type" value="Genomic_DNA"/>
</dbReference>
<proteinExistence type="predicted"/>
<gene>
    <name evidence="1" type="ORF">ACEZ3G_15580</name>
</gene>
<accession>A0ACC7LNW6</accession>
<sequence>MVKKGRVYIVIAIFTLALLMLLQYNSDKEINWFPSYVAQHKIPYGTYVFNDIVNKTFGEKIRQVTVPPFEFLNEGQETEGTYFFANENIDFGESELNSLLDWTSKGNTLFIASRQFEEVFLDTLNLEISNLYSGFGEGQKQFHRLVHPKLKTEEGYSFEKDSYATFLNKIDTLKTTVIGTVDFFNEDGSAQEKNFNVVKQPFGKGEIYLSTFPKAFTNYFILQESNKDYTAGLLSYLDGSRTIYIDNYYKSGKARYTSPMHIFLNTKEFKWAYYIALIGALLYVVFEGKRKQRAIPVVLPLKNQTLAFTRTIADMYFEKGEAQAISEHKIAYFMEYIRSHLYMGTEEPNDEFYRNLASRSNQTVDDVKALFKLMERIKKSDSLADSELLKLNTLIENFKQKAYGK</sequence>
<dbReference type="Proteomes" id="UP001595191">
    <property type="component" value="Unassembled WGS sequence"/>
</dbReference>
<protein>
    <submittedName>
        <fullName evidence="1">DUF4350 domain-containing protein</fullName>
    </submittedName>
</protein>
<comment type="caution">
    <text evidence="1">The sequence shown here is derived from an EMBL/GenBank/DDBJ whole genome shotgun (WGS) entry which is preliminary data.</text>
</comment>
<evidence type="ECO:0000313" key="1">
    <source>
        <dbReference type="EMBL" id="MFH6604906.1"/>
    </source>
</evidence>
<keyword evidence="2" id="KW-1185">Reference proteome</keyword>
<name>A0ACC7LNW6_9FLAO</name>
<organism evidence="1 2">
    <name type="scientific">Meishania litoralis</name>
    <dbReference type="NCBI Taxonomy" id="3434685"/>
    <lineage>
        <taxon>Bacteria</taxon>
        <taxon>Pseudomonadati</taxon>
        <taxon>Bacteroidota</taxon>
        <taxon>Flavobacteriia</taxon>
        <taxon>Flavobacteriales</taxon>
        <taxon>Flavobacteriaceae</taxon>
        <taxon>Meishania</taxon>
    </lineage>
</organism>
<reference evidence="1" key="1">
    <citation type="submission" date="2024-09" db="EMBL/GenBank/DDBJ databases">
        <authorList>
            <person name="Liu J."/>
        </authorList>
    </citation>
    <scope>NUCLEOTIDE SEQUENCE</scope>
    <source>
        <strain evidence="1">NBU2967</strain>
    </source>
</reference>
<evidence type="ECO:0000313" key="2">
    <source>
        <dbReference type="Proteomes" id="UP001595191"/>
    </source>
</evidence>